<dbReference type="HOGENOM" id="CLU_014745_2_2_1"/>
<gene>
    <name evidence="1" type="ORF">PITG_04022</name>
</gene>
<dbReference type="GeneID" id="9479373"/>
<keyword evidence="2" id="KW-1185">Reference proteome</keyword>
<dbReference type="PANTHER" id="PTHR46586:SF3">
    <property type="entry name" value="ANKYRIN REPEAT-CONTAINING PROTEIN"/>
    <property type="match status" value="1"/>
</dbReference>
<evidence type="ECO:0000313" key="1">
    <source>
        <dbReference type="EMBL" id="EEY67091.1"/>
    </source>
</evidence>
<dbReference type="InterPro" id="IPR002110">
    <property type="entry name" value="Ankyrin_rpt"/>
</dbReference>
<name>D0N0C8_PHYIT</name>
<organism evidence="1 2">
    <name type="scientific">Phytophthora infestans (strain T30-4)</name>
    <name type="common">Potato late blight agent</name>
    <dbReference type="NCBI Taxonomy" id="403677"/>
    <lineage>
        <taxon>Eukaryota</taxon>
        <taxon>Sar</taxon>
        <taxon>Stramenopiles</taxon>
        <taxon>Oomycota</taxon>
        <taxon>Peronosporomycetes</taxon>
        <taxon>Peronosporales</taxon>
        <taxon>Peronosporaceae</taxon>
        <taxon>Phytophthora</taxon>
    </lineage>
</organism>
<dbReference type="EMBL" id="DS028122">
    <property type="protein sequence ID" value="EEY67091.1"/>
    <property type="molecule type" value="Genomic_DNA"/>
</dbReference>
<dbReference type="Gene3D" id="1.25.40.20">
    <property type="entry name" value="Ankyrin repeat-containing domain"/>
    <property type="match status" value="4"/>
</dbReference>
<dbReference type="InterPro" id="IPR036770">
    <property type="entry name" value="Ankyrin_rpt-contain_sf"/>
</dbReference>
<proteinExistence type="predicted"/>
<dbReference type="STRING" id="403677.D0N0C8"/>
<dbReference type="OrthoDB" id="70387at2759"/>
<dbReference type="VEuPathDB" id="FungiDB:PITG_04022"/>
<sequence>MTSLSRRTSKTSIAEREATLTAGLAVILHEQPRVAALQHVMYALDDLVDISWQWNIARACALESHNMCSDDGGARRLVARLVARWPLEDMDTFYRQAQLSVGLVNAAQRGNTKLVRWLLGNIVSERFTVDSRSGIFKAVEAAATVGHLNILEQVLVYDKRGVCIKPAMVSAARGSKLDALKWLHKRLVRPVELSDCAGSLLEAAAGSGNTEITSWVVDTVGADSVRLSVASAAQSAISRGHLEVIEYLAGVVSSIDGPLSLDEAAGEGHLQAVRWGFEHGGACTTQAIDAAAGHGHLEIVQWLHRYRTDGCLTLAFDNAASHSHMDVIQWLHENRGEGCTTKAMDGAASNGQLDVVKWLHKNRREGCTAAAMNGAARGNHLDVLQWLYDHRTEGCTQDALIAHCSDTCSFSRSALENAASNGHLDAVECLYEQCTRNCESEGIASDAMDRAASGGHLDVVKWFHHRLPEFGSCTAAALNGAAANGHLQMVKWLHANRREGGTFRAMDGAAAGGHLEVMMFLYSHRSDGCTSDAVVNAAINEHVEVVQWLLHHYPQQVRHEKVRKLAARLTTHWSIRLTGSFPCTELTGTE</sequence>
<dbReference type="RefSeq" id="XP_002905739.1">
    <property type="nucleotide sequence ID" value="XM_002905693.1"/>
</dbReference>
<accession>D0N0C8</accession>
<dbReference type="InterPro" id="IPR052050">
    <property type="entry name" value="SecEffector_AnkRepeat"/>
</dbReference>
<evidence type="ECO:0000313" key="2">
    <source>
        <dbReference type="Proteomes" id="UP000006643"/>
    </source>
</evidence>
<dbReference type="OMA" id="KLDALKW"/>
<protein>
    <submittedName>
        <fullName evidence="1">Uncharacterized protein</fullName>
    </submittedName>
</protein>
<dbReference type="KEGG" id="pif:PITG_04022"/>
<dbReference type="PANTHER" id="PTHR46586">
    <property type="entry name" value="ANKYRIN REPEAT-CONTAINING PROTEIN"/>
    <property type="match status" value="1"/>
</dbReference>
<dbReference type="InParanoid" id="D0N0C8"/>
<reference evidence="2" key="1">
    <citation type="journal article" date="2009" name="Nature">
        <title>Genome sequence and analysis of the Irish potato famine pathogen Phytophthora infestans.</title>
        <authorList>
            <consortium name="The Broad Institute Genome Sequencing Platform"/>
            <person name="Haas B.J."/>
            <person name="Kamoun S."/>
            <person name="Zody M.C."/>
            <person name="Jiang R.H."/>
            <person name="Handsaker R.E."/>
            <person name="Cano L.M."/>
            <person name="Grabherr M."/>
            <person name="Kodira C.D."/>
            <person name="Raffaele S."/>
            <person name="Torto-Alalibo T."/>
            <person name="Bozkurt T.O."/>
            <person name="Ah-Fong A.M."/>
            <person name="Alvarado L."/>
            <person name="Anderson V.L."/>
            <person name="Armstrong M.R."/>
            <person name="Avrova A."/>
            <person name="Baxter L."/>
            <person name="Beynon J."/>
            <person name="Boevink P.C."/>
            <person name="Bollmann S.R."/>
            <person name="Bos J.I."/>
            <person name="Bulone V."/>
            <person name="Cai G."/>
            <person name="Cakir C."/>
            <person name="Carrington J.C."/>
            <person name="Chawner M."/>
            <person name="Conti L."/>
            <person name="Costanzo S."/>
            <person name="Ewan R."/>
            <person name="Fahlgren N."/>
            <person name="Fischbach M.A."/>
            <person name="Fugelstad J."/>
            <person name="Gilroy E.M."/>
            <person name="Gnerre S."/>
            <person name="Green P.J."/>
            <person name="Grenville-Briggs L.J."/>
            <person name="Griffith J."/>
            <person name="Grunwald N.J."/>
            <person name="Horn K."/>
            <person name="Horner N.R."/>
            <person name="Hu C.H."/>
            <person name="Huitema E."/>
            <person name="Jeong D.H."/>
            <person name="Jones A.M."/>
            <person name="Jones J.D."/>
            <person name="Jones R.W."/>
            <person name="Karlsson E.K."/>
            <person name="Kunjeti S.G."/>
            <person name="Lamour K."/>
            <person name="Liu Z."/>
            <person name="Ma L."/>
            <person name="Maclean D."/>
            <person name="Chibucos M.C."/>
            <person name="McDonald H."/>
            <person name="McWalters J."/>
            <person name="Meijer H.J."/>
            <person name="Morgan W."/>
            <person name="Morris P.F."/>
            <person name="Munro C.A."/>
            <person name="O'Neill K."/>
            <person name="Ospina-Giraldo M."/>
            <person name="Pinzon A."/>
            <person name="Pritchard L."/>
            <person name="Ramsahoye B."/>
            <person name="Ren Q."/>
            <person name="Restrepo S."/>
            <person name="Roy S."/>
            <person name="Sadanandom A."/>
            <person name="Savidor A."/>
            <person name="Schornack S."/>
            <person name="Schwartz D.C."/>
            <person name="Schumann U.D."/>
            <person name="Schwessinger B."/>
            <person name="Seyer L."/>
            <person name="Sharpe T."/>
            <person name="Silvar C."/>
            <person name="Song J."/>
            <person name="Studholme D.J."/>
            <person name="Sykes S."/>
            <person name="Thines M."/>
            <person name="van de Vondervoort P.J."/>
            <person name="Phuntumart V."/>
            <person name="Wawra S."/>
            <person name="Weide R."/>
            <person name="Win J."/>
            <person name="Young C."/>
            <person name="Zhou S."/>
            <person name="Fry W."/>
            <person name="Meyers B.C."/>
            <person name="van West P."/>
            <person name="Ristaino J."/>
            <person name="Govers F."/>
            <person name="Birch P.R."/>
            <person name="Whisson S.C."/>
            <person name="Judelson H.S."/>
            <person name="Nusbaum C."/>
        </authorList>
    </citation>
    <scope>NUCLEOTIDE SEQUENCE [LARGE SCALE GENOMIC DNA]</scope>
    <source>
        <strain evidence="2">T30-4</strain>
    </source>
</reference>
<dbReference type="Proteomes" id="UP000006643">
    <property type="component" value="Unassembled WGS sequence"/>
</dbReference>
<dbReference type="Pfam" id="PF12796">
    <property type="entry name" value="Ank_2"/>
    <property type="match status" value="1"/>
</dbReference>
<dbReference type="eggNOG" id="KOG0504">
    <property type="taxonomic scope" value="Eukaryota"/>
</dbReference>
<dbReference type="SUPFAM" id="SSF48403">
    <property type="entry name" value="Ankyrin repeat"/>
    <property type="match status" value="2"/>
</dbReference>
<dbReference type="AlphaFoldDB" id="D0N0C8"/>
<dbReference type="Pfam" id="PF13637">
    <property type="entry name" value="Ank_4"/>
    <property type="match status" value="3"/>
</dbReference>